<keyword evidence="2" id="KW-1185">Reference proteome</keyword>
<protein>
    <submittedName>
        <fullName evidence="1">Uncharacterized protein</fullName>
    </submittedName>
</protein>
<dbReference type="RefSeq" id="WP_249996892.1">
    <property type="nucleotide sequence ID" value="NZ_CP116221.1"/>
</dbReference>
<dbReference type="Proteomes" id="UP001202717">
    <property type="component" value="Chromosome"/>
</dbReference>
<sequence>MDKHHVIKSVKVNEIERKFIIQDFNKEETWDREFIIFQWFVAGSDNIETKLKLIIDLHSLNRKYVRVTKERLSNEAAKKTVDYLDSKAINYSELIGTPFVCKRRSIKKDIHLDKFIYSNGICKFLLEDEGNHEDLENFCKENDIKVVEDVTDQVSYRNINMTIDFLDEHLSKLKFLQTIV</sequence>
<name>A0ABY7RWC0_9FLAO</name>
<reference evidence="1 2" key="1">
    <citation type="submission" date="2023-01" db="EMBL/GenBank/DDBJ databases">
        <title>Psychroserpens ponticola sp. nov., isolated from seawater.</title>
        <authorList>
            <person name="Kristyanto S."/>
            <person name="Jung J."/>
            <person name="Kim J.M."/>
            <person name="Jeon C.O."/>
        </authorList>
    </citation>
    <scope>NUCLEOTIDE SEQUENCE [LARGE SCALE GENOMIC DNA]</scope>
    <source>
        <strain evidence="1 2">MSW6</strain>
    </source>
</reference>
<dbReference type="Gene3D" id="2.40.320.10">
    <property type="entry name" value="Hypothetical Protein Pfu-838710-001"/>
    <property type="match status" value="1"/>
</dbReference>
<proteinExistence type="predicted"/>
<evidence type="ECO:0000313" key="1">
    <source>
        <dbReference type="EMBL" id="WCO01138.1"/>
    </source>
</evidence>
<gene>
    <name evidence="1" type="ORF">MUN68_013825</name>
</gene>
<dbReference type="EMBL" id="CP116221">
    <property type="protein sequence ID" value="WCO01138.1"/>
    <property type="molecule type" value="Genomic_DNA"/>
</dbReference>
<organism evidence="1 2">
    <name type="scientific">Psychroserpens ponticola</name>
    <dbReference type="NCBI Taxonomy" id="2932268"/>
    <lineage>
        <taxon>Bacteria</taxon>
        <taxon>Pseudomonadati</taxon>
        <taxon>Bacteroidota</taxon>
        <taxon>Flavobacteriia</taxon>
        <taxon>Flavobacteriales</taxon>
        <taxon>Flavobacteriaceae</taxon>
        <taxon>Psychroserpens</taxon>
    </lineage>
</organism>
<accession>A0ABY7RWC0</accession>
<evidence type="ECO:0000313" key="2">
    <source>
        <dbReference type="Proteomes" id="UP001202717"/>
    </source>
</evidence>